<gene>
    <name evidence="2" type="ORF">BM613_14535</name>
</gene>
<feature type="domain" description="Helix-turn-helix conjugative transposon-like" evidence="1">
    <location>
        <begin position="7"/>
        <end position="57"/>
    </location>
</feature>
<dbReference type="GO" id="GO:0003700">
    <property type="term" value="F:DNA-binding transcription factor activity"/>
    <property type="evidence" value="ECO:0007669"/>
    <property type="project" value="InterPro"/>
</dbReference>
<comment type="caution">
    <text evidence="2">The sequence shown here is derived from an EMBL/GenBank/DDBJ whole genome shotgun (WGS) entry which is preliminary data.</text>
</comment>
<dbReference type="Proteomes" id="UP000245380">
    <property type="component" value="Unassembled WGS sequence"/>
</dbReference>
<keyword evidence="3" id="KW-1185">Reference proteome</keyword>
<evidence type="ECO:0000259" key="1">
    <source>
        <dbReference type="Pfam" id="PF12645"/>
    </source>
</evidence>
<dbReference type="InterPro" id="IPR013325">
    <property type="entry name" value="RNA_pol_sigma_r2"/>
</dbReference>
<dbReference type="GO" id="GO:0006352">
    <property type="term" value="P:DNA-templated transcription initiation"/>
    <property type="evidence" value="ECO:0007669"/>
    <property type="project" value="InterPro"/>
</dbReference>
<dbReference type="EMBL" id="MPDK01000114">
    <property type="protein sequence ID" value="PWI50269.1"/>
    <property type="molecule type" value="Genomic_DNA"/>
</dbReference>
<dbReference type="OrthoDB" id="2666294at2"/>
<evidence type="ECO:0000313" key="3">
    <source>
        <dbReference type="Proteomes" id="UP000245380"/>
    </source>
</evidence>
<dbReference type="AlphaFoldDB" id="A0A2U3CMM9"/>
<dbReference type="RefSeq" id="WP_109431875.1">
    <property type="nucleotide sequence ID" value="NZ_MPDK01000114.1"/>
</dbReference>
<name>A0A2U3CMM9_SULT2</name>
<dbReference type="Pfam" id="PF12645">
    <property type="entry name" value="HTH_16"/>
    <property type="match status" value="1"/>
</dbReference>
<reference evidence="2 3" key="1">
    <citation type="submission" date="2016-11" db="EMBL/GenBank/DDBJ databases">
        <title>Comparative genomics of Acidibacillus ferroxidans species.</title>
        <authorList>
            <person name="Oliveira G."/>
            <person name="Nunes G."/>
            <person name="Oliveira R."/>
            <person name="Araujo F."/>
            <person name="Salim A."/>
            <person name="Scholte L."/>
            <person name="Morais D."/>
            <person name="Nancucheo I."/>
            <person name="Johnson D.B."/>
            <person name="Grail B."/>
            <person name="Bittencourt J."/>
            <person name="Valadares R."/>
        </authorList>
    </citation>
    <scope>NUCLEOTIDE SEQUENCE [LARGE SCALE GENOMIC DNA]</scope>
    <source>
        <strain evidence="2 3">Y002</strain>
    </source>
</reference>
<evidence type="ECO:0000313" key="2">
    <source>
        <dbReference type="EMBL" id="PWI50269.1"/>
    </source>
</evidence>
<accession>A0A2U3CMM9</accession>
<dbReference type="SUPFAM" id="SSF88946">
    <property type="entry name" value="Sigma2 domain of RNA polymerase sigma factors"/>
    <property type="match status" value="1"/>
</dbReference>
<sequence>MSETLVELFERAKADDKVAFGEIILRFEPLIRSVSRVNGVLNEDVAQEVREEFLQKIYERVGQK</sequence>
<proteinExistence type="predicted"/>
<organism evidence="2 3">
    <name type="scientific">Sulfoacidibacillus thermotolerans</name>
    <name type="common">Acidibacillus sulfuroxidans</name>
    <dbReference type="NCBI Taxonomy" id="1765684"/>
    <lineage>
        <taxon>Bacteria</taxon>
        <taxon>Bacillati</taxon>
        <taxon>Bacillota</taxon>
        <taxon>Bacilli</taxon>
        <taxon>Bacillales</taxon>
        <taxon>Alicyclobacillaceae</taxon>
        <taxon>Sulfoacidibacillus</taxon>
    </lineage>
</organism>
<dbReference type="InterPro" id="IPR024760">
    <property type="entry name" value="HTH_dom_conjug_TS-like"/>
</dbReference>
<protein>
    <recommendedName>
        <fullName evidence="1">Helix-turn-helix conjugative transposon-like domain-containing protein</fullName>
    </recommendedName>
</protein>